<feature type="compositionally biased region" description="Polar residues" evidence="1">
    <location>
        <begin position="33"/>
        <end position="53"/>
    </location>
</feature>
<dbReference type="EMBL" id="CADCTR010001706">
    <property type="protein sequence ID" value="CAA9308379.1"/>
    <property type="molecule type" value="Genomic_DNA"/>
</dbReference>
<gene>
    <name evidence="2" type="ORF">AVDCRST_MAG93-5059</name>
</gene>
<feature type="compositionally biased region" description="Low complexity" evidence="1">
    <location>
        <begin position="316"/>
        <end position="333"/>
    </location>
</feature>
<proteinExistence type="predicted"/>
<feature type="compositionally biased region" description="Basic and acidic residues" evidence="1">
    <location>
        <begin position="180"/>
        <end position="196"/>
    </location>
</feature>
<feature type="compositionally biased region" description="Polar residues" evidence="1">
    <location>
        <begin position="590"/>
        <end position="600"/>
    </location>
</feature>
<feature type="region of interest" description="Disordered" evidence="1">
    <location>
        <begin position="154"/>
        <end position="199"/>
    </location>
</feature>
<evidence type="ECO:0000313" key="2">
    <source>
        <dbReference type="EMBL" id="CAA9308379.1"/>
    </source>
</evidence>
<feature type="region of interest" description="Disordered" evidence="1">
    <location>
        <begin position="221"/>
        <end position="460"/>
    </location>
</feature>
<feature type="compositionally biased region" description="Basic residues" evidence="1">
    <location>
        <begin position="498"/>
        <end position="512"/>
    </location>
</feature>
<protein>
    <submittedName>
        <fullName evidence="2">Uncharacterized protein</fullName>
    </submittedName>
</protein>
<feature type="compositionally biased region" description="Polar residues" evidence="1">
    <location>
        <begin position="358"/>
        <end position="397"/>
    </location>
</feature>
<organism evidence="2">
    <name type="scientific">uncultured Chloroflexia bacterium</name>
    <dbReference type="NCBI Taxonomy" id="1672391"/>
    <lineage>
        <taxon>Bacteria</taxon>
        <taxon>Bacillati</taxon>
        <taxon>Chloroflexota</taxon>
        <taxon>Chloroflexia</taxon>
        <taxon>environmental samples</taxon>
    </lineage>
</organism>
<accession>A0A6J4KK64</accession>
<feature type="region of interest" description="Disordered" evidence="1">
    <location>
        <begin position="82"/>
        <end position="105"/>
    </location>
</feature>
<feature type="compositionally biased region" description="Low complexity" evidence="1">
    <location>
        <begin position="421"/>
        <end position="437"/>
    </location>
</feature>
<feature type="compositionally biased region" description="Basic residues" evidence="1">
    <location>
        <begin position="410"/>
        <end position="420"/>
    </location>
</feature>
<evidence type="ECO:0000256" key="1">
    <source>
        <dbReference type="SAM" id="MobiDB-lite"/>
    </source>
</evidence>
<name>A0A6J4KK64_9CHLR</name>
<feature type="region of interest" description="Disordered" evidence="1">
    <location>
        <begin position="1"/>
        <end position="69"/>
    </location>
</feature>
<sequence length="611" mass="66066">YVTAHHGSSQHPPQNQKYYHPQSMSGDAGGYISASTQRPSSHSQSTTYVTASSGRPPKSGKHSSQSNVPSYLAGAAGVAGLAAASHHHQHHSSSHSSVSGSPYAAGQMQFSNASRTRVGPLDKFVEFWRDREGVARFEEYTQYIGVCKHCFSPDSSPRDAPRKHHFRKRGSQGKYGSSSRIDKESRYFSSDSDNRRKSGKSWLATGIAGYGLAKIGKSILNQGRDSDDGYNVKSGRARRSTTSFGGRSDINDRRSSHRSRSRDRLETGITSDGKVYKKEHRAGSLGGSTLVTVDPSRHRSRSDSRSRSRSHDRRTGLAGAALGSAIGASGTGSRSRHRSRSNSPDKKFVRKKRRSREASPSLTSIFGLSASNNDRGGRRSSPSSHTDISRANTSTNAGVLGGFFNTSTKKPTKTRRKKSRGFFAWGNGSSSSSDSGLAFGGGFPSRNQSKEHQTKERDRHDTEAIIGLGAAAAAIAASGNRKGKRDSRRADVVAVRASKGRQNRDHQHHHQSRTSSTSSASHDEAWESASDDEDDLSSVDSGLAFGGVYGDTRKAARRSQDSLSSDSSGTSKWGWRWGSKKNKKKDPVYPTQSVSHSNSFAGPVANLRRSN</sequence>
<feature type="compositionally biased region" description="Polar residues" evidence="1">
    <location>
        <begin position="1"/>
        <end position="25"/>
    </location>
</feature>
<dbReference type="AlphaFoldDB" id="A0A6J4KK64"/>
<feature type="compositionally biased region" description="Low complexity" evidence="1">
    <location>
        <begin position="561"/>
        <end position="571"/>
    </location>
</feature>
<feature type="compositionally biased region" description="Basic residues" evidence="1">
    <location>
        <begin position="161"/>
        <end position="171"/>
    </location>
</feature>
<feature type="compositionally biased region" description="Basic and acidic residues" evidence="1">
    <location>
        <begin position="551"/>
        <end position="560"/>
    </location>
</feature>
<feature type="compositionally biased region" description="Basic and acidic residues" evidence="1">
    <location>
        <begin position="295"/>
        <end position="306"/>
    </location>
</feature>
<feature type="compositionally biased region" description="Basic and acidic residues" evidence="1">
    <location>
        <begin position="448"/>
        <end position="460"/>
    </location>
</feature>
<feature type="region of interest" description="Disordered" evidence="1">
    <location>
        <begin position="476"/>
        <end position="611"/>
    </location>
</feature>
<feature type="non-terminal residue" evidence="2">
    <location>
        <position position="1"/>
    </location>
</feature>
<reference evidence="2" key="1">
    <citation type="submission" date="2020-02" db="EMBL/GenBank/DDBJ databases">
        <authorList>
            <person name="Meier V. D."/>
        </authorList>
    </citation>
    <scope>NUCLEOTIDE SEQUENCE</scope>
    <source>
        <strain evidence="2">AVDCRST_MAG93</strain>
    </source>
</reference>